<dbReference type="InterPro" id="IPR043128">
    <property type="entry name" value="Rev_trsase/Diguanyl_cyclase"/>
</dbReference>
<proteinExistence type="predicted"/>
<evidence type="ECO:0000313" key="3">
    <source>
        <dbReference type="Proteomes" id="UP001151760"/>
    </source>
</evidence>
<dbReference type="Gene3D" id="3.30.70.270">
    <property type="match status" value="1"/>
</dbReference>
<dbReference type="PANTHER" id="PTHR45835">
    <property type="entry name" value="YALI0A06105P"/>
    <property type="match status" value="1"/>
</dbReference>
<dbReference type="Pfam" id="PF00078">
    <property type="entry name" value="RVT_1"/>
    <property type="match status" value="1"/>
</dbReference>
<dbReference type="SUPFAM" id="SSF56672">
    <property type="entry name" value="DNA/RNA polymerases"/>
    <property type="match status" value="1"/>
</dbReference>
<sequence length="336" mass="39186">MNRVWKPYLYKFVIVFIDDILVYSKSKEDHKVHLKLVLELFKKKLFAKFSKCEFWLQEVHFLGYVVNSNGIHVDPSKIEAMKNWKDNLSFPDGPDDFVVYCEALNQGFGCVLMQRGKSETSKAENMSAEMLRGLHQQMEKKEDDGLYFMDRIWDPLVGSVRTLIMDKAHASRYTVKAEHQRPLVLLQQPEISEWKCDRITMDFITKLSRSSSRHDTIWVVSIKERLKAASDRQKSYDDNRHKPLDFEVGDQVLLKVSPWKGVVCFGKKGKLAPRYVRPFEIIERIGPIMDREVKSLKPSKIPIVKVHWNSKRGLEDFMKAKYPHLFVEQAIDGSTS</sequence>
<dbReference type="InterPro" id="IPR043502">
    <property type="entry name" value="DNA/RNA_pol_sf"/>
</dbReference>
<organism evidence="2 3">
    <name type="scientific">Tanacetum coccineum</name>
    <dbReference type="NCBI Taxonomy" id="301880"/>
    <lineage>
        <taxon>Eukaryota</taxon>
        <taxon>Viridiplantae</taxon>
        <taxon>Streptophyta</taxon>
        <taxon>Embryophyta</taxon>
        <taxon>Tracheophyta</taxon>
        <taxon>Spermatophyta</taxon>
        <taxon>Magnoliopsida</taxon>
        <taxon>eudicotyledons</taxon>
        <taxon>Gunneridae</taxon>
        <taxon>Pentapetalae</taxon>
        <taxon>asterids</taxon>
        <taxon>campanulids</taxon>
        <taxon>Asterales</taxon>
        <taxon>Asteraceae</taxon>
        <taxon>Asteroideae</taxon>
        <taxon>Anthemideae</taxon>
        <taxon>Anthemidinae</taxon>
        <taxon>Tanacetum</taxon>
    </lineage>
</organism>
<keyword evidence="3" id="KW-1185">Reference proteome</keyword>
<dbReference type="InterPro" id="IPR000477">
    <property type="entry name" value="RT_dom"/>
</dbReference>
<evidence type="ECO:0000313" key="2">
    <source>
        <dbReference type="EMBL" id="GJS53641.1"/>
    </source>
</evidence>
<dbReference type="GO" id="GO:0003964">
    <property type="term" value="F:RNA-directed DNA polymerase activity"/>
    <property type="evidence" value="ECO:0007669"/>
    <property type="project" value="UniProtKB-KW"/>
</dbReference>
<evidence type="ECO:0000259" key="1">
    <source>
        <dbReference type="PROSITE" id="PS50878"/>
    </source>
</evidence>
<dbReference type="InterPro" id="IPR056924">
    <property type="entry name" value="SH3_Tf2-1"/>
</dbReference>
<dbReference type="Pfam" id="PF24626">
    <property type="entry name" value="SH3_Tf2-1"/>
    <property type="match status" value="1"/>
</dbReference>
<reference evidence="2" key="1">
    <citation type="journal article" date="2022" name="Int. J. Mol. Sci.">
        <title>Draft Genome of Tanacetum Coccineum: Genomic Comparison of Closely Related Tanacetum-Family Plants.</title>
        <authorList>
            <person name="Yamashiro T."/>
            <person name="Shiraishi A."/>
            <person name="Nakayama K."/>
            <person name="Satake H."/>
        </authorList>
    </citation>
    <scope>NUCLEOTIDE SEQUENCE</scope>
</reference>
<dbReference type="Proteomes" id="UP001151760">
    <property type="component" value="Unassembled WGS sequence"/>
</dbReference>
<gene>
    <name evidence="2" type="ORF">Tco_0627003</name>
</gene>
<name>A0ABQ4WM00_9ASTR</name>
<comment type="caution">
    <text evidence="2">The sequence shown here is derived from an EMBL/GenBank/DDBJ whole genome shotgun (WGS) entry which is preliminary data.</text>
</comment>
<reference evidence="2" key="2">
    <citation type="submission" date="2022-01" db="EMBL/GenBank/DDBJ databases">
        <authorList>
            <person name="Yamashiro T."/>
            <person name="Shiraishi A."/>
            <person name="Satake H."/>
            <person name="Nakayama K."/>
        </authorList>
    </citation>
    <scope>NUCLEOTIDE SEQUENCE</scope>
</reference>
<feature type="domain" description="Reverse transcriptase" evidence="1">
    <location>
        <begin position="1"/>
        <end position="66"/>
    </location>
</feature>
<keyword evidence="2" id="KW-0808">Transferase</keyword>
<protein>
    <submittedName>
        <fullName evidence="2">Reverse transcriptase domain-containing protein</fullName>
    </submittedName>
</protein>
<dbReference type="PROSITE" id="PS50878">
    <property type="entry name" value="RT_POL"/>
    <property type="match status" value="1"/>
</dbReference>
<dbReference type="EMBL" id="BQNB010008740">
    <property type="protein sequence ID" value="GJS53641.1"/>
    <property type="molecule type" value="Genomic_DNA"/>
</dbReference>
<dbReference type="PANTHER" id="PTHR45835:SF99">
    <property type="entry name" value="CHROMO DOMAIN-CONTAINING PROTEIN-RELATED"/>
    <property type="match status" value="1"/>
</dbReference>
<keyword evidence="2" id="KW-0548">Nucleotidyltransferase</keyword>
<accession>A0ABQ4WM00</accession>
<keyword evidence="2" id="KW-0695">RNA-directed DNA polymerase</keyword>